<protein>
    <submittedName>
        <fullName evidence="2">Uncharacterized protein</fullName>
    </submittedName>
</protein>
<evidence type="ECO:0000313" key="3">
    <source>
        <dbReference type="Proteomes" id="UP001189429"/>
    </source>
</evidence>
<gene>
    <name evidence="2" type="ORF">PCOR1329_LOCUS52706</name>
</gene>
<accession>A0ABN9V009</accession>
<feature type="region of interest" description="Disordered" evidence="1">
    <location>
        <begin position="60"/>
        <end position="101"/>
    </location>
</feature>
<evidence type="ECO:0000256" key="1">
    <source>
        <dbReference type="SAM" id="MobiDB-lite"/>
    </source>
</evidence>
<feature type="compositionally biased region" description="Acidic residues" evidence="1">
    <location>
        <begin position="60"/>
        <end position="69"/>
    </location>
</feature>
<dbReference type="Proteomes" id="UP001189429">
    <property type="component" value="Unassembled WGS sequence"/>
</dbReference>
<comment type="caution">
    <text evidence="2">The sequence shown here is derived from an EMBL/GenBank/DDBJ whole genome shotgun (WGS) entry which is preliminary data.</text>
</comment>
<keyword evidence="3" id="KW-1185">Reference proteome</keyword>
<reference evidence="2" key="1">
    <citation type="submission" date="2023-10" db="EMBL/GenBank/DDBJ databases">
        <authorList>
            <person name="Chen Y."/>
            <person name="Shah S."/>
            <person name="Dougan E. K."/>
            <person name="Thang M."/>
            <person name="Chan C."/>
        </authorList>
    </citation>
    <scope>NUCLEOTIDE SEQUENCE [LARGE SCALE GENOMIC DNA]</scope>
</reference>
<sequence>MNTQWAKMMEAWADYQELPVASVFFKLGDRILVPMESPGDCGLTPERGVFTIHAHPCEEVTDEEAEEEERNTRAEVARWKNSQKKKRKKDRQEQIEFISEF</sequence>
<name>A0ABN9V009_9DINO</name>
<organism evidence="2 3">
    <name type="scientific">Prorocentrum cordatum</name>
    <dbReference type="NCBI Taxonomy" id="2364126"/>
    <lineage>
        <taxon>Eukaryota</taxon>
        <taxon>Sar</taxon>
        <taxon>Alveolata</taxon>
        <taxon>Dinophyceae</taxon>
        <taxon>Prorocentrales</taxon>
        <taxon>Prorocentraceae</taxon>
        <taxon>Prorocentrum</taxon>
    </lineage>
</organism>
<evidence type="ECO:0000313" key="2">
    <source>
        <dbReference type="EMBL" id="CAK0865021.1"/>
    </source>
</evidence>
<dbReference type="EMBL" id="CAUYUJ010016416">
    <property type="protein sequence ID" value="CAK0865021.1"/>
    <property type="molecule type" value="Genomic_DNA"/>
</dbReference>
<proteinExistence type="predicted"/>